<accession>A0A2T5J679</accession>
<gene>
    <name evidence="1" type="ORF">C8P68_10713</name>
</gene>
<organism evidence="1 2">
    <name type="scientific">Mucilaginibacter yixingensis</name>
    <dbReference type="NCBI Taxonomy" id="1295612"/>
    <lineage>
        <taxon>Bacteria</taxon>
        <taxon>Pseudomonadati</taxon>
        <taxon>Bacteroidota</taxon>
        <taxon>Sphingobacteriia</taxon>
        <taxon>Sphingobacteriales</taxon>
        <taxon>Sphingobacteriaceae</taxon>
        <taxon>Mucilaginibacter</taxon>
    </lineage>
</organism>
<comment type="caution">
    <text evidence="1">The sequence shown here is derived from an EMBL/GenBank/DDBJ whole genome shotgun (WGS) entry which is preliminary data.</text>
</comment>
<reference evidence="1 2" key="1">
    <citation type="submission" date="2018-04" db="EMBL/GenBank/DDBJ databases">
        <title>Genomic Encyclopedia of Archaeal and Bacterial Type Strains, Phase II (KMG-II): from individual species to whole genera.</title>
        <authorList>
            <person name="Goeker M."/>
        </authorList>
    </citation>
    <scope>NUCLEOTIDE SEQUENCE [LARGE SCALE GENOMIC DNA]</scope>
    <source>
        <strain evidence="1 2">DSM 26809</strain>
    </source>
</reference>
<name>A0A2T5J679_9SPHI</name>
<protein>
    <submittedName>
        <fullName evidence="1">Uncharacterized protein</fullName>
    </submittedName>
</protein>
<evidence type="ECO:0000313" key="1">
    <source>
        <dbReference type="EMBL" id="PTQ93956.1"/>
    </source>
</evidence>
<dbReference type="AlphaFoldDB" id="A0A2T5J679"/>
<dbReference type="EMBL" id="QAOQ01000007">
    <property type="protein sequence ID" value="PTQ93956.1"/>
    <property type="molecule type" value="Genomic_DNA"/>
</dbReference>
<evidence type="ECO:0000313" key="2">
    <source>
        <dbReference type="Proteomes" id="UP000244168"/>
    </source>
</evidence>
<sequence>MTFIVLIYCLLRIAEMTHRMITARITIIKIFAAVPALKNPPEAAQAVINVDMTKKIIGTMIFPALDE</sequence>
<proteinExistence type="predicted"/>
<dbReference type="Proteomes" id="UP000244168">
    <property type="component" value="Unassembled WGS sequence"/>
</dbReference>
<keyword evidence="2" id="KW-1185">Reference proteome</keyword>